<keyword evidence="1" id="KW-0677">Repeat</keyword>
<accession>A0A835PTC1</accession>
<protein>
    <recommendedName>
        <fullName evidence="3">SAM domain-containing protein</fullName>
    </recommendedName>
</protein>
<dbReference type="Proteomes" id="UP000639772">
    <property type="component" value="Chromosome 12"/>
</dbReference>
<dbReference type="PANTHER" id="PTHR10627:SF68">
    <property type="entry name" value="F26K24.15 PROTEIN-RELATED"/>
    <property type="match status" value="1"/>
</dbReference>
<evidence type="ECO:0000256" key="2">
    <source>
        <dbReference type="SAM" id="MobiDB-lite"/>
    </source>
</evidence>
<dbReference type="AlphaFoldDB" id="A0A835PTC1"/>
<dbReference type="Gene3D" id="1.10.150.50">
    <property type="entry name" value="Transcription Factor, Ets-1"/>
    <property type="match status" value="1"/>
</dbReference>
<evidence type="ECO:0000313" key="5">
    <source>
        <dbReference type="Proteomes" id="UP000639772"/>
    </source>
</evidence>
<organism evidence="4 5">
    <name type="scientific">Vanilla planifolia</name>
    <name type="common">Vanilla</name>
    <dbReference type="NCBI Taxonomy" id="51239"/>
    <lineage>
        <taxon>Eukaryota</taxon>
        <taxon>Viridiplantae</taxon>
        <taxon>Streptophyta</taxon>
        <taxon>Embryophyta</taxon>
        <taxon>Tracheophyta</taxon>
        <taxon>Spermatophyta</taxon>
        <taxon>Magnoliopsida</taxon>
        <taxon>Liliopsida</taxon>
        <taxon>Asparagales</taxon>
        <taxon>Orchidaceae</taxon>
        <taxon>Vanilloideae</taxon>
        <taxon>Vanilleae</taxon>
        <taxon>Vanilla</taxon>
    </lineage>
</organism>
<evidence type="ECO:0000256" key="1">
    <source>
        <dbReference type="ARBA" id="ARBA00022737"/>
    </source>
</evidence>
<dbReference type="PANTHER" id="PTHR10627">
    <property type="entry name" value="SCP160"/>
    <property type="match status" value="1"/>
</dbReference>
<name>A0A835PTC1_VANPL</name>
<evidence type="ECO:0000259" key="3">
    <source>
        <dbReference type="PROSITE" id="PS50105"/>
    </source>
</evidence>
<dbReference type="PROSITE" id="PS50105">
    <property type="entry name" value="SAM_DOMAIN"/>
    <property type="match status" value="1"/>
</dbReference>
<dbReference type="OrthoDB" id="271862at2759"/>
<dbReference type="InterPro" id="IPR013761">
    <property type="entry name" value="SAM/pointed_sf"/>
</dbReference>
<proteinExistence type="predicted"/>
<dbReference type="Pfam" id="PF07647">
    <property type="entry name" value="SAM_2"/>
    <property type="match status" value="1"/>
</dbReference>
<feature type="region of interest" description="Disordered" evidence="2">
    <location>
        <begin position="1"/>
        <end position="22"/>
    </location>
</feature>
<comment type="caution">
    <text evidence="4">The sequence shown here is derived from an EMBL/GenBank/DDBJ whole genome shotgun (WGS) entry which is preliminary data.</text>
</comment>
<evidence type="ECO:0000313" key="4">
    <source>
        <dbReference type="EMBL" id="KAG0459890.1"/>
    </source>
</evidence>
<dbReference type="SUPFAM" id="SSF47769">
    <property type="entry name" value="SAM/Pointed domain"/>
    <property type="match status" value="1"/>
</dbReference>
<dbReference type="InterPro" id="IPR001660">
    <property type="entry name" value="SAM"/>
</dbReference>
<sequence>MDAFPSMDSSSTVFNSKQEEEDDWVVVKKQKINIIIPPPSPSSQHTRTELGTKPTMQPRSAKRRSIVKELRHGRQTKGRHKKKTIVLSKNKSDQGSEEILRTQPVVVDGSEHLVPEPKLQRSQFSFDAYGAGNIGALEVVNRRIRARNLQRKLRQSGGLTAWLALQGLDRFAAVLERRKRSEYQLVDLTMRNLKDLGMNAVGARRKLIHAIDLLCQPYFSRAANDV</sequence>
<reference evidence="4 5" key="1">
    <citation type="journal article" date="2020" name="Nat. Food">
        <title>A phased Vanilla planifolia genome enables genetic improvement of flavour and production.</title>
        <authorList>
            <person name="Hasing T."/>
            <person name="Tang H."/>
            <person name="Brym M."/>
            <person name="Khazi F."/>
            <person name="Huang T."/>
            <person name="Chambers A.H."/>
        </authorList>
    </citation>
    <scope>NUCLEOTIDE SEQUENCE [LARGE SCALE GENOMIC DNA]</scope>
    <source>
        <tissue evidence="4">Leaf</tissue>
    </source>
</reference>
<feature type="domain" description="SAM" evidence="3">
    <location>
        <begin position="159"/>
        <end position="217"/>
    </location>
</feature>
<feature type="compositionally biased region" description="Polar residues" evidence="2">
    <location>
        <begin position="7"/>
        <end position="16"/>
    </location>
</feature>
<gene>
    <name evidence="4" type="ORF">HPP92_023018</name>
</gene>
<feature type="compositionally biased region" description="Basic residues" evidence="2">
    <location>
        <begin position="73"/>
        <end position="84"/>
    </location>
</feature>
<feature type="region of interest" description="Disordered" evidence="2">
    <location>
        <begin position="35"/>
        <end position="94"/>
    </location>
</feature>
<dbReference type="EMBL" id="JADCNM010000012">
    <property type="protein sequence ID" value="KAG0459890.1"/>
    <property type="molecule type" value="Genomic_DNA"/>
</dbReference>
<dbReference type="CDD" id="cd09487">
    <property type="entry name" value="SAM_superfamily"/>
    <property type="match status" value="1"/>
</dbReference>